<keyword evidence="1" id="KW-0472">Membrane</keyword>
<dbReference type="EMBL" id="FQYX01000031">
    <property type="protein sequence ID" value="SHJ69359.1"/>
    <property type="molecule type" value="Genomic_DNA"/>
</dbReference>
<evidence type="ECO:0000256" key="1">
    <source>
        <dbReference type="SAM" id="Phobius"/>
    </source>
</evidence>
<gene>
    <name evidence="2" type="ORF">SAMN04487911_1313</name>
</gene>
<feature type="transmembrane region" description="Helical" evidence="1">
    <location>
        <begin position="6"/>
        <end position="27"/>
    </location>
</feature>
<keyword evidence="1" id="KW-1133">Transmembrane helix</keyword>
<dbReference type="AlphaFoldDB" id="A0A1M6LDR0"/>
<reference evidence="2 3" key="1">
    <citation type="submission" date="2016-11" db="EMBL/GenBank/DDBJ databases">
        <authorList>
            <person name="Jaros S."/>
            <person name="Januszkiewicz K."/>
            <person name="Wedrychowicz H."/>
        </authorList>
    </citation>
    <scope>NUCLEOTIDE SEQUENCE [LARGE SCALE GENOMIC DNA]</scope>
    <source>
        <strain evidence="2 3">CGMCC 1.8863</strain>
    </source>
</reference>
<keyword evidence="1" id="KW-0812">Transmembrane</keyword>
<accession>A0A1M6LDR0</accession>
<dbReference type="RefSeq" id="WP_178338896.1">
    <property type="nucleotide sequence ID" value="NZ_FQYX01000031.1"/>
</dbReference>
<keyword evidence="3" id="KW-1185">Reference proteome</keyword>
<name>A0A1M6LDR0_9FLAO</name>
<evidence type="ECO:0000313" key="2">
    <source>
        <dbReference type="EMBL" id="SHJ69359.1"/>
    </source>
</evidence>
<evidence type="ECO:0000313" key="3">
    <source>
        <dbReference type="Proteomes" id="UP000184231"/>
    </source>
</evidence>
<dbReference type="Proteomes" id="UP000184231">
    <property type="component" value="Unassembled WGS sequence"/>
</dbReference>
<protein>
    <submittedName>
        <fullName evidence="2">Uncharacterized protein</fullName>
    </submittedName>
</protein>
<proteinExistence type="predicted"/>
<sequence>MIAISFFPYLSIILYLGLIFGSIYMVFKWVNKFISLKQEQNDLLRDIVKKMDAK</sequence>
<organism evidence="2 3">
    <name type="scientific">Arenibacter nanhaiticus</name>
    <dbReference type="NCBI Taxonomy" id="558155"/>
    <lineage>
        <taxon>Bacteria</taxon>
        <taxon>Pseudomonadati</taxon>
        <taxon>Bacteroidota</taxon>
        <taxon>Flavobacteriia</taxon>
        <taxon>Flavobacteriales</taxon>
        <taxon>Flavobacteriaceae</taxon>
        <taxon>Arenibacter</taxon>
    </lineage>
</organism>